<dbReference type="RefSeq" id="WP_108726193.1">
    <property type="nucleotide sequence ID" value="NZ_CP029001.1"/>
</dbReference>
<evidence type="ECO:0000256" key="1">
    <source>
        <dbReference type="SAM" id="Phobius"/>
    </source>
</evidence>
<reference evidence="2 3" key="1">
    <citation type="submission" date="2018-11" db="EMBL/GenBank/DDBJ databases">
        <title>Multidrug-resistant genes are associated with an 42-kb island TGI1 carrying a complex class 1 integron in a Trueperella pyogenes.</title>
        <authorList>
            <person name="Dong W."/>
        </authorList>
    </citation>
    <scope>NUCLEOTIDE SEQUENCE [LARGE SCALE GENOMIC DNA]</scope>
    <source>
        <strain evidence="2 3">TP4</strain>
    </source>
</reference>
<organism evidence="2 3">
    <name type="scientific">Trueperella pyogenes</name>
    <dbReference type="NCBI Taxonomy" id="1661"/>
    <lineage>
        <taxon>Bacteria</taxon>
        <taxon>Bacillati</taxon>
        <taxon>Actinomycetota</taxon>
        <taxon>Actinomycetes</taxon>
        <taxon>Actinomycetales</taxon>
        <taxon>Actinomycetaceae</taxon>
        <taxon>Trueperella</taxon>
    </lineage>
</organism>
<feature type="transmembrane region" description="Helical" evidence="1">
    <location>
        <begin position="69"/>
        <end position="89"/>
    </location>
</feature>
<feature type="transmembrane region" description="Helical" evidence="1">
    <location>
        <begin position="47"/>
        <end position="63"/>
    </location>
</feature>
<dbReference type="Proteomes" id="UP000275951">
    <property type="component" value="Chromosome"/>
</dbReference>
<dbReference type="Pfam" id="PF10724">
    <property type="entry name" value="DUF2516"/>
    <property type="match status" value="1"/>
</dbReference>
<dbReference type="InterPro" id="IPR019662">
    <property type="entry name" value="DUF2516"/>
</dbReference>
<evidence type="ECO:0000313" key="2">
    <source>
        <dbReference type="EMBL" id="AZR07372.1"/>
    </source>
</evidence>
<protein>
    <submittedName>
        <fullName evidence="2">DUF2516 family protein</fullName>
    </submittedName>
</protein>
<proteinExistence type="predicted"/>
<accession>A0A3Q9GI88</accession>
<sequence length="109" mass="12047">MGQINFLFSFLIYTLLPLALTGVFVWSFLDAVSRPADQFALASQSKNFWLILLGGGGLAYFAIHVLHVYFPMSGFVSLALLIGAVYYLGPERAKMGPRWQGNGGRRGSW</sequence>
<evidence type="ECO:0000313" key="3">
    <source>
        <dbReference type="Proteomes" id="UP000275951"/>
    </source>
</evidence>
<keyword evidence="1" id="KW-0812">Transmembrane</keyword>
<keyword evidence="1" id="KW-1133">Transmembrane helix</keyword>
<dbReference type="EMBL" id="CP033905">
    <property type="protein sequence ID" value="AZR07372.1"/>
    <property type="molecule type" value="Genomic_DNA"/>
</dbReference>
<name>A0A3Q9GI88_9ACTO</name>
<feature type="transmembrane region" description="Helical" evidence="1">
    <location>
        <begin position="6"/>
        <end position="26"/>
    </location>
</feature>
<gene>
    <name evidence="2" type="ORF">EBQ10_08800</name>
</gene>
<keyword evidence="1" id="KW-0472">Membrane</keyword>
<dbReference type="AlphaFoldDB" id="A0A3Q9GI88"/>